<dbReference type="AlphaFoldDB" id="Q84M63"/>
<feature type="compositionally biased region" description="Basic and acidic residues" evidence="1">
    <location>
        <begin position="47"/>
        <end position="65"/>
    </location>
</feature>
<protein>
    <submittedName>
        <fullName evidence="2">Uncharacterized protein</fullName>
    </submittedName>
</protein>
<name>Q84M63_ORYSJ</name>
<sequence>MPIDVVWGRGKRMWDVIVLGMMAIGPPAKGGGIDWSEGGIDWSEGVGRSKVDDGENESERKKEEKQIWRIRNKSRVFVVKLYPILRDLGSLPSRPPPGIAASVNIVLSRANPFLTQRMAGQLRQVRWQEDVMELAAMLGEEDAAFDLDASGTGDKGKQCHV</sequence>
<reference evidence="3" key="1">
    <citation type="journal article" date="2005" name="Nature">
        <title>The map-based sequence of the rice genome.</title>
        <authorList>
            <consortium name="International rice genome sequencing project (IRGSP)"/>
            <person name="Matsumoto T."/>
            <person name="Wu J."/>
            <person name="Kanamori H."/>
            <person name="Katayose Y."/>
            <person name="Fujisawa M."/>
            <person name="Namiki N."/>
            <person name="Mizuno H."/>
            <person name="Yamamoto K."/>
            <person name="Antonio B.A."/>
            <person name="Baba T."/>
            <person name="Sakata K."/>
            <person name="Nagamura Y."/>
            <person name="Aoki H."/>
            <person name="Arikawa K."/>
            <person name="Arita K."/>
            <person name="Bito T."/>
            <person name="Chiden Y."/>
            <person name="Fujitsuka N."/>
            <person name="Fukunaka R."/>
            <person name="Hamada M."/>
            <person name="Harada C."/>
            <person name="Hayashi A."/>
            <person name="Hijishita S."/>
            <person name="Honda M."/>
            <person name="Hosokawa S."/>
            <person name="Ichikawa Y."/>
            <person name="Idonuma A."/>
            <person name="Iijima M."/>
            <person name="Ikeda M."/>
            <person name="Ikeno M."/>
            <person name="Ito K."/>
            <person name="Ito S."/>
            <person name="Ito T."/>
            <person name="Ito Y."/>
            <person name="Ito Y."/>
            <person name="Iwabuchi A."/>
            <person name="Kamiya K."/>
            <person name="Karasawa W."/>
            <person name="Kurita K."/>
            <person name="Katagiri S."/>
            <person name="Kikuta A."/>
            <person name="Kobayashi H."/>
            <person name="Kobayashi N."/>
            <person name="Machita K."/>
            <person name="Maehara T."/>
            <person name="Masukawa M."/>
            <person name="Mizubayashi T."/>
            <person name="Mukai Y."/>
            <person name="Nagasaki H."/>
            <person name="Nagata Y."/>
            <person name="Naito S."/>
            <person name="Nakashima M."/>
            <person name="Nakama Y."/>
            <person name="Nakamichi Y."/>
            <person name="Nakamura M."/>
            <person name="Meguro A."/>
            <person name="Negishi M."/>
            <person name="Ohta I."/>
            <person name="Ohta T."/>
            <person name="Okamoto M."/>
            <person name="Ono N."/>
            <person name="Saji S."/>
            <person name="Sakaguchi M."/>
            <person name="Sakai K."/>
            <person name="Shibata M."/>
            <person name="Shimokawa T."/>
            <person name="Song J."/>
            <person name="Takazaki Y."/>
            <person name="Terasawa K."/>
            <person name="Tsugane M."/>
            <person name="Tsuji K."/>
            <person name="Ueda S."/>
            <person name="Waki K."/>
            <person name="Yamagata H."/>
            <person name="Yamamoto M."/>
            <person name="Yamamoto S."/>
            <person name="Yamane H."/>
            <person name="Yoshiki S."/>
            <person name="Yoshihara R."/>
            <person name="Yukawa K."/>
            <person name="Zhong H."/>
            <person name="Yano M."/>
            <person name="Yuan Q."/>
            <person name="Ouyang S."/>
            <person name="Liu J."/>
            <person name="Jones K.M."/>
            <person name="Gansberger K."/>
            <person name="Moffat K."/>
            <person name="Hill J."/>
            <person name="Bera J."/>
            <person name="Fadrosh D."/>
            <person name="Jin S."/>
            <person name="Johri S."/>
            <person name="Kim M."/>
            <person name="Overton L."/>
            <person name="Reardon M."/>
            <person name="Tsitrin T."/>
            <person name="Vuong H."/>
            <person name="Weaver B."/>
            <person name="Ciecko A."/>
            <person name="Tallon L."/>
            <person name="Jackson J."/>
            <person name="Pai G."/>
            <person name="Aken S.V."/>
            <person name="Utterback T."/>
            <person name="Reidmuller S."/>
            <person name="Feldblyum T."/>
            <person name="Hsiao J."/>
            <person name="Zismann V."/>
            <person name="Iobst S."/>
            <person name="de Vazeille A.R."/>
            <person name="Buell C.R."/>
            <person name="Ying K."/>
            <person name="Li Y."/>
            <person name="Lu T."/>
            <person name="Huang Y."/>
            <person name="Zhao Q."/>
            <person name="Feng Q."/>
            <person name="Zhang L."/>
            <person name="Zhu J."/>
            <person name="Weng Q."/>
            <person name="Mu J."/>
            <person name="Lu Y."/>
            <person name="Fan D."/>
            <person name="Liu Y."/>
            <person name="Guan J."/>
            <person name="Zhang Y."/>
            <person name="Yu S."/>
            <person name="Liu X."/>
            <person name="Zhang Y."/>
            <person name="Hong G."/>
            <person name="Han B."/>
            <person name="Choisne N."/>
            <person name="Demange N."/>
            <person name="Orjeda G."/>
            <person name="Samain S."/>
            <person name="Cattolico L."/>
            <person name="Pelletier E."/>
            <person name="Couloux A."/>
            <person name="Segurens B."/>
            <person name="Wincker P."/>
            <person name="D'Hont A."/>
            <person name="Scarpelli C."/>
            <person name="Weissenbach J."/>
            <person name="Salanoubat M."/>
            <person name="Quetier F."/>
            <person name="Yu Y."/>
            <person name="Kim H.R."/>
            <person name="Rambo T."/>
            <person name="Currie J."/>
            <person name="Collura K."/>
            <person name="Luo M."/>
            <person name="Yang T."/>
            <person name="Ammiraju J.S.S."/>
            <person name="Engler F."/>
            <person name="Soderlund C."/>
            <person name="Wing R.A."/>
            <person name="Palmer L.E."/>
            <person name="de la Bastide M."/>
            <person name="Spiegel L."/>
            <person name="Nascimento L."/>
            <person name="Zutavern T."/>
            <person name="O'Shaughnessy A."/>
            <person name="Dike S."/>
            <person name="Dedhia N."/>
            <person name="Preston R."/>
            <person name="Balija V."/>
            <person name="McCombie W.R."/>
            <person name="Chow T."/>
            <person name="Chen H."/>
            <person name="Chung M."/>
            <person name="Chen C."/>
            <person name="Shaw J."/>
            <person name="Wu H."/>
            <person name="Hsiao K."/>
            <person name="Chao Y."/>
            <person name="Chu M."/>
            <person name="Cheng C."/>
            <person name="Hour A."/>
            <person name="Lee P."/>
            <person name="Lin S."/>
            <person name="Lin Y."/>
            <person name="Liou J."/>
            <person name="Liu S."/>
            <person name="Hsing Y."/>
            <person name="Raghuvanshi S."/>
            <person name="Mohanty A."/>
            <person name="Bharti A.K."/>
            <person name="Gaur A."/>
            <person name="Gupta V."/>
            <person name="Kumar D."/>
            <person name="Ravi V."/>
            <person name="Vij S."/>
            <person name="Kapur A."/>
            <person name="Khurana P."/>
            <person name="Khurana P."/>
            <person name="Khurana J.P."/>
            <person name="Tyagi A.K."/>
            <person name="Gaikwad K."/>
            <person name="Singh A."/>
            <person name="Dalal V."/>
            <person name="Srivastava S."/>
            <person name="Dixit A."/>
            <person name="Pal A.K."/>
            <person name="Ghazi I.A."/>
            <person name="Yadav M."/>
            <person name="Pandit A."/>
            <person name="Bhargava A."/>
            <person name="Sureshbabu K."/>
            <person name="Batra K."/>
            <person name="Sharma T.R."/>
            <person name="Mohapatra T."/>
            <person name="Singh N.K."/>
            <person name="Messing J."/>
            <person name="Nelson A.B."/>
            <person name="Fuks G."/>
            <person name="Kavchok S."/>
            <person name="Keizer G."/>
            <person name="Linton E."/>
            <person name="Llaca V."/>
            <person name="Song R."/>
            <person name="Tanyolac B."/>
            <person name="Young S."/>
            <person name="Ho-Il K."/>
            <person name="Hahn J.H."/>
            <person name="Sangsakoo G."/>
            <person name="Vanavichit A."/>
            <person name="de Mattos Luiz.A.T."/>
            <person name="Zimmer P.D."/>
            <person name="Malone G."/>
            <person name="Dellagostin O."/>
            <person name="de Oliveira A.C."/>
            <person name="Bevan M."/>
            <person name="Bancroft I."/>
            <person name="Minx P."/>
            <person name="Cordum H."/>
            <person name="Wilson R."/>
            <person name="Cheng Z."/>
            <person name="Jin W."/>
            <person name="Jiang J."/>
            <person name="Leong S.A."/>
            <person name="Iwama H."/>
            <person name="Gojobori T."/>
            <person name="Itoh T."/>
            <person name="Niimura Y."/>
            <person name="Fujii Y."/>
            <person name="Habara T."/>
            <person name="Sakai H."/>
            <person name="Sato Y."/>
            <person name="Wilson G."/>
            <person name="Kumar K."/>
            <person name="McCouch S."/>
            <person name="Juretic N."/>
            <person name="Hoen D."/>
            <person name="Wright S."/>
            <person name="Bruskiewich R."/>
            <person name="Bureau T."/>
            <person name="Miyao A."/>
            <person name="Hirochika H."/>
            <person name="Nishikawa T."/>
            <person name="Kadowaki K."/>
            <person name="Sugiura M."/>
            <person name="Burr B."/>
            <person name="Sasaki T."/>
        </authorList>
    </citation>
    <scope>NUCLEOTIDE SEQUENCE [LARGE SCALE GENOMIC DNA]</scope>
    <source>
        <strain evidence="3">cv. Nipponbare</strain>
    </source>
</reference>
<accession>Q84M63</accession>
<feature type="region of interest" description="Disordered" evidence="1">
    <location>
        <begin position="37"/>
        <end position="65"/>
    </location>
</feature>
<evidence type="ECO:0000313" key="3">
    <source>
        <dbReference type="Proteomes" id="UP000000763"/>
    </source>
</evidence>
<organism evidence="2 3">
    <name type="scientific">Oryza sativa subsp. japonica</name>
    <name type="common">Rice</name>
    <dbReference type="NCBI Taxonomy" id="39947"/>
    <lineage>
        <taxon>Eukaryota</taxon>
        <taxon>Viridiplantae</taxon>
        <taxon>Streptophyta</taxon>
        <taxon>Embryophyta</taxon>
        <taxon>Tracheophyta</taxon>
        <taxon>Spermatophyta</taxon>
        <taxon>Magnoliopsida</taxon>
        <taxon>Liliopsida</taxon>
        <taxon>Poales</taxon>
        <taxon>Poaceae</taxon>
        <taxon>BOP clade</taxon>
        <taxon>Oryzoideae</taxon>
        <taxon>Oryzeae</taxon>
        <taxon>Oryzinae</taxon>
        <taxon>Oryza</taxon>
        <taxon>Oryza sativa</taxon>
    </lineage>
</organism>
<dbReference type="EMBL" id="AC096690">
    <property type="protein sequence ID" value="AAP21406.1"/>
    <property type="molecule type" value="Genomic_DNA"/>
</dbReference>
<evidence type="ECO:0000256" key="1">
    <source>
        <dbReference type="SAM" id="MobiDB-lite"/>
    </source>
</evidence>
<proteinExistence type="predicted"/>
<gene>
    <name evidence="2" type="primary">OSJNBa0059G06.15</name>
</gene>
<dbReference type="Proteomes" id="UP000000763">
    <property type="component" value="Chromosome 3"/>
</dbReference>
<reference evidence="3" key="2">
    <citation type="journal article" date="2008" name="Nucleic Acids Res.">
        <title>The rice annotation project database (RAP-DB): 2008 update.</title>
        <authorList>
            <consortium name="The rice annotation project (RAP)"/>
        </authorList>
    </citation>
    <scope>GENOME REANNOTATION</scope>
    <source>
        <strain evidence="3">cv. Nipponbare</strain>
    </source>
</reference>
<evidence type="ECO:0000313" key="2">
    <source>
        <dbReference type="EMBL" id="AAP21406.1"/>
    </source>
</evidence>